<gene>
    <name evidence="1" type="ORF">Tco_1083153</name>
</gene>
<evidence type="ECO:0000313" key="1">
    <source>
        <dbReference type="EMBL" id="GJT94308.1"/>
    </source>
</evidence>
<dbReference type="Proteomes" id="UP001151760">
    <property type="component" value="Unassembled WGS sequence"/>
</dbReference>
<sequence>MFQEILDAANECVGIEVLLMKKDIDKTGHVTKDIDETGHVTIGHRVEQLIQMQVDHYPLLSLTAVTNLSHSGDMLFTNLEFS</sequence>
<comment type="caution">
    <text evidence="1">The sequence shown here is derived from an EMBL/GenBank/DDBJ whole genome shotgun (WGS) entry which is preliminary data.</text>
</comment>
<reference evidence="1" key="2">
    <citation type="submission" date="2022-01" db="EMBL/GenBank/DDBJ databases">
        <authorList>
            <person name="Yamashiro T."/>
            <person name="Shiraishi A."/>
            <person name="Satake H."/>
            <person name="Nakayama K."/>
        </authorList>
    </citation>
    <scope>NUCLEOTIDE SEQUENCE</scope>
</reference>
<keyword evidence="2" id="KW-1185">Reference proteome</keyword>
<dbReference type="EMBL" id="BQNB010020283">
    <property type="protein sequence ID" value="GJT94308.1"/>
    <property type="molecule type" value="Genomic_DNA"/>
</dbReference>
<accession>A0ABQ5I2I4</accession>
<proteinExistence type="predicted"/>
<reference evidence="1" key="1">
    <citation type="journal article" date="2022" name="Int. J. Mol. Sci.">
        <title>Draft Genome of Tanacetum Coccineum: Genomic Comparison of Closely Related Tanacetum-Family Plants.</title>
        <authorList>
            <person name="Yamashiro T."/>
            <person name="Shiraishi A."/>
            <person name="Nakayama K."/>
            <person name="Satake H."/>
        </authorList>
    </citation>
    <scope>NUCLEOTIDE SEQUENCE</scope>
</reference>
<evidence type="ECO:0000313" key="2">
    <source>
        <dbReference type="Proteomes" id="UP001151760"/>
    </source>
</evidence>
<name>A0ABQ5I2I4_9ASTR</name>
<organism evidence="1 2">
    <name type="scientific">Tanacetum coccineum</name>
    <dbReference type="NCBI Taxonomy" id="301880"/>
    <lineage>
        <taxon>Eukaryota</taxon>
        <taxon>Viridiplantae</taxon>
        <taxon>Streptophyta</taxon>
        <taxon>Embryophyta</taxon>
        <taxon>Tracheophyta</taxon>
        <taxon>Spermatophyta</taxon>
        <taxon>Magnoliopsida</taxon>
        <taxon>eudicotyledons</taxon>
        <taxon>Gunneridae</taxon>
        <taxon>Pentapetalae</taxon>
        <taxon>asterids</taxon>
        <taxon>campanulids</taxon>
        <taxon>Asterales</taxon>
        <taxon>Asteraceae</taxon>
        <taxon>Asteroideae</taxon>
        <taxon>Anthemideae</taxon>
        <taxon>Anthemidinae</taxon>
        <taxon>Tanacetum</taxon>
    </lineage>
</organism>
<protein>
    <submittedName>
        <fullName evidence="1">Uncharacterized protein</fullName>
    </submittedName>
</protein>